<keyword evidence="4" id="KW-1185">Reference proteome</keyword>
<evidence type="ECO:0000313" key="3">
    <source>
        <dbReference type="EMBL" id="KAF2138976.1"/>
    </source>
</evidence>
<dbReference type="Proteomes" id="UP000799438">
    <property type="component" value="Unassembled WGS sequence"/>
</dbReference>
<accession>A0A6A6B545</accession>
<gene>
    <name evidence="3" type="ORF">K452DRAFT_290076</name>
</gene>
<dbReference type="GeneID" id="54298434"/>
<evidence type="ECO:0000256" key="2">
    <source>
        <dbReference type="SAM" id="Phobius"/>
    </source>
</evidence>
<feature type="transmembrane region" description="Helical" evidence="2">
    <location>
        <begin position="28"/>
        <end position="45"/>
    </location>
</feature>
<proteinExistence type="predicted"/>
<reference evidence="3" key="1">
    <citation type="journal article" date="2020" name="Stud. Mycol.">
        <title>101 Dothideomycetes genomes: a test case for predicting lifestyles and emergence of pathogens.</title>
        <authorList>
            <person name="Haridas S."/>
            <person name="Albert R."/>
            <person name="Binder M."/>
            <person name="Bloem J."/>
            <person name="Labutti K."/>
            <person name="Salamov A."/>
            <person name="Andreopoulos B."/>
            <person name="Baker S."/>
            <person name="Barry K."/>
            <person name="Bills G."/>
            <person name="Bluhm B."/>
            <person name="Cannon C."/>
            <person name="Castanera R."/>
            <person name="Culley D."/>
            <person name="Daum C."/>
            <person name="Ezra D."/>
            <person name="Gonzalez J."/>
            <person name="Henrissat B."/>
            <person name="Kuo A."/>
            <person name="Liang C."/>
            <person name="Lipzen A."/>
            <person name="Lutzoni F."/>
            <person name="Magnuson J."/>
            <person name="Mondo S."/>
            <person name="Nolan M."/>
            <person name="Ohm R."/>
            <person name="Pangilinan J."/>
            <person name="Park H.-J."/>
            <person name="Ramirez L."/>
            <person name="Alfaro M."/>
            <person name="Sun H."/>
            <person name="Tritt A."/>
            <person name="Yoshinaga Y."/>
            <person name="Zwiers L.-H."/>
            <person name="Turgeon B."/>
            <person name="Goodwin S."/>
            <person name="Spatafora J."/>
            <person name="Crous P."/>
            <person name="Grigoriev I."/>
        </authorList>
    </citation>
    <scope>NUCLEOTIDE SEQUENCE</scope>
    <source>
        <strain evidence="3">CBS 121167</strain>
    </source>
</reference>
<feature type="transmembrane region" description="Helical" evidence="2">
    <location>
        <begin position="57"/>
        <end position="75"/>
    </location>
</feature>
<keyword evidence="2" id="KW-1133">Transmembrane helix</keyword>
<name>A0A6A6B545_9PEZI</name>
<protein>
    <submittedName>
        <fullName evidence="3">Uncharacterized protein</fullName>
    </submittedName>
</protein>
<keyword evidence="2" id="KW-0812">Transmembrane</keyword>
<dbReference type="RefSeq" id="XP_033394689.1">
    <property type="nucleotide sequence ID" value="XM_033540938.1"/>
</dbReference>
<evidence type="ECO:0000313" key="4">
    <source>
        <dbReference type="Proteomes" id="UP000799438"/>
    </source>
</evidence>
<evidence type="ECO:0000256" key="1">
    <source>
        <dbReference type="SAM" id="MobiDB-lite"/>
    </source>
</evidence>
<keyword evidence="2" id="KW-0472">Membrane</keyword>
<organism evidence="3 4">
    <name type="scientific">Aplosporella prunicola CBS 121167</name>
    <dbReference type="NCBI Taxonomy" id="1176127"/>
    <lineage>
        <taxon>Eukaryota</taxon>
        <taxon>Fungi</taxon>
        <taxon>Dikarya</taxon>
        <taxon>Ascomycota</taxon>
        <taxon>Pezizomycotina</taxon>
        <taxon>Dothideomycetes</taxon>
        <taxon>Dothideomycetes incertae sedis</taxon>
        <taxon>Botryosphaeriales</taxon>
        <taxon>Aplosporellaceae</taxon>
        <taxon>Aplosporella</taxon>
    </lineage>
</organism>
<feature type="region of interest" description="Disordered" evidence="1">
    <location>
        <begin position="1"/>
        <end position="24"/>
    </location>
</feature>
<dbReference type="EMBL" id="ML995494">
    <property type="protein sequence ID" value="KAF2138976.1"/>
    <property type="molecule type" value="Genomic_DNA"/>
</dbReference>
<dbReference type="AlphaFoldDB" id="A0A6A6B545"/>
<sequence length="79" mass="8468">MSRTKPSLPPPPPPRQIQTPQPNTPHTALGLLFALALHLAIYVASTPGGNFLPAPPLLCWAAHGVVVVVVVRSFWGRGW</sequence>